<dbReference type="InterPro" id="IPR009069">
    <property type="entry name" value="Cys_alpha_HP_mot_SF"/>
</dbReference>
<evidence type="ECO:0000256" key="4">
    <source>
        <dbReference type="ARBA" id="ARBA00023008"/>
    </source>
</evidence>
<dbReference type="HOGENOM" id="CLU_149618_1_3_1"/>
<evidence type="ECO:0000256" key="6">
    <source>
        <dbReference type="ARBA" id="ARBA00023157"/>
    </source>
</evidence>
<keyword evidence="5" id="KW-0496">Mitochondrion</keyword>
<dbReference type="PANTHER" id="PTHR16719:SF0">
    <property type="entry name" value="CYTOCHROME C OXIDASE COPPER CHAPERONE"/>
    <property type="match status" value="1"/>
</dbReference>
<evidence type="ECO:0000256" key="8">
    <source>
        <dbReference type="PIRSR" id="PIRSR607745-1"/>
    </source>
</evidence>
<comment type="similarity">
    <text evidence="2">Belongs to the COX17 family.</text>
</comment>
<dbReference type="SUPFAM" id="SSF47072">
    <property type="entry name" value="Cysteine alpha-hairpin motif"/>
    <property type="match status" value="1"/>
</dbReference>
<dbReference type="KEGG" id="lgi:LOTGIDRAFT_131471"/>
<dbReference type="Proteomes" id="UP000030746">
    <property type="component" value="Unassembled WGS sequence"/>
</dbReference>
<reference evidence="9 10" key="1">
    <citation type="journal article" date="2013" name="Nature">
        <title>Insights into bilaterian evolution from three spiralian genomes.</title>
        <authorList>
            <person name="Simakov O."/>
            <person name="Marletaz F."/>
            <person name="Cho S.J."/>
            <person name="Edsinger-Gonzales E."/>
            <person name="Havlak P."/>
            <person name="Hellsten U."/>
            <person name="Kuo D.H."/>
            <person name="Larsson T."/>
            <person name="Lv J."/>
            <person name="Arendt D."/>
            <person name="Savage R."/>
            <person name="Osoegawa K."/>
            <person name="de Jong P."/>
            <person name="Grimwood J."/>
            <person name="Chapman J.A."/>
            <person name="Shapiro H."/>
            <person name="Aerts A."/>
            <person name="Otillar R.P."/>
            <person name="Terry A.Y."/>
            <person name="Boore J.L."/>
            <person name="Grigoriev I.V."/>
            <person name="Lindberg D.R."/>
            <person name="Seaver E.C."/>
            <person name="Weisblat D.A."/>
            <person name="Putnam N.H."/>
            <person name="Rokhsar D.S."/>
        </authorList>
    </citation>
    <scope>NUCLEOTIDE SEQUENCE [LARGE SCALE GENOMIC DNA]</scope>
</reference>
<dbReference type="GeneID" id="20233193"/>
<dbReference type="GO" id="GO:0033617">
    <property type="term" value="P:mitochondrial respiratory chain complex IV assembly"/>
    <property type="evidence" value="ECO:0007669"/>
    <property type="project" value="TreeGrafter"/>
</dbReference>
<dbReference type="OMA" id="QAHLTCM"/>
<dbReference type="OrthoDB" id="1915887at2759"/>
<keyword evidence="3 8" id="KW-0479">Metal-binding</keyword>
<dbReference type="Pfam" id="PF05051">
    <property type="entry name" value="COX17"/>
    <property type="match status" value="1"/>
</dbReference>
<dbReference type="PROSITE" id="PS51808">
    <property type="entry name" value="CHCH"/>
    <property type="match status" value="1"/>
</dbReference>
<dbReference type="PANTHER" id="PTHR16719">
    <property type="entry name" value="CYTOCHROME C OXIDASE COPPER CHAPERONE"/>
    <property type="match status" value="1"/>
</dbReference>
<keyword evidence="4 8" id="KW-0186">Copper</keyword>
<proteinExistence type="inferred from homology"/>
<comment type="subcellular location">
    <subcellularLocation>
        <location evidence="1">Mitochondrion intermembrane space</location>
    </subcellularLocation>
</comment>
<evidence type="ECO:0000313" key="9">
    <source>
        <dbReference type="EMBL" id="ESO84819.1"/>
    </source>
</evidence>
<evidence type="ECO:0000256" key="1">
    <source>
        <dbReference type="ARBA" id="ARBA00004569"/>
    </source>
</evidence>
<dbReference type="InterPro" id="IPR007745">
    <property type="entry name" value="Cyt_c_oxidase_Cu-chaperone"/>
</dbReference>
<sequence>MPDEKKSEEKKLKPCCACPETRKPRDECILLKGEENCKELIEAHKDCMRKAGFKV</sequence>
<evidence type="ECO:0000256" key="7">
    <source>
        <dbReference type="ARBA" id="ARBA00023186"/>
    </source>
</evidence>
<evidence type="ECO:0000313" key="10">
    <source>
        <dbReference type="Proteomes" id="UP000030746"/>
    </source>
</evidence>
<accession>V4B806</accession>
<dbReference type="CTD" id="20233193"/>
<evidence type="ECO:0008006" key="11">
    <source>
        <dbReference type="Google" id="ProtNLM"/>
    </source>
</evidence>
<feature type="binding site" evidence="8">
    <location>
        <position position="16"/>
    </location>
    <ligand>
        <name>Cu cation</name>
        <dbReference type="ChEBI" id="CHEBI:23378"/>
    </ligand>
</feature>
<dbReference type="GO" id="GO:0016531">
    <property type="term" value="F:copper chaperone activity"/>
    <property type="evidence" value="ECO:0007669"/>
    <property type="project" value="InterPro"/>
</dbReference>
<organism evidence="9 10">
    <name type="scientific">Lottia gigantea</name>
    <name type="common">Giant owl limpet</name>
    <dbReference type="NCBI Taxonomy" id="225164"/>
    <lineage>
        <taxon>Eukaryota</taxon>
        <taxon>Metazoa</taxon>
        <taxon>Spiralia</taxon>
        <taxon>Lophotrochozoa</taxon>
        <taxon>Mollusca</taxon>
        <taxon>Gastropoda</taxon>
        <taxon>Patellogastropoda</taxon>
        <taxon>Lottioidea</taxon>
        <taxon>Lottiidae</taxon>
        <taxon>Lottia</taxon>
    </lineage>
</organism>
<dbReference type="AlphaFoldDB" id="V4B806"/>
<evidence type="ECO:0000256" key="3">
    <source>
        <dbReference type="ARBA" id="ARBA00022723"/>
    </source>
</evidence>
<dbReference type="Gene3D" id="1.10.287.1130">
    <property type="entry name" value="CytochromE C oxidase copper chaperone"/>
    <property type="match status" value="1"/>
</dbReference>
<dbReference type="EMBL" id="KB203382">
    <property type="protein sequence ID" value="ESO84819.1"/>
    <property type="molecule type" value="Genomic_DNA"/>
</dbReference>
<evidence type="ECO:0000256" key="5">
    <source>
        <dbReference type="ARBA" id="ARBA00023128"/>
    </source>
</evidence>
<keyword evidence="10" id="KW-1185">Reference proteome</keyword>
<keyword evidence="7" id="KW-0143">Chaperone</keyword>
<dbReference type="STRING" id="225164.V4B806"/>
<feature type="binding site" evidence="8">
    <location>
        <position position="15"/>
    </location>
    <ligand>
        <name>Cu cation</name>
        <dbReference type="ChEBI" id="CHEBI:23378"/>
    </ligand>
</feature>
<name>V4B806_LOTGI</name>
<protein>
    <recommendedName>
        <fullName evidence="11">Cytochrome c oxidase copper chaperone</fullName>
    </recommendedName>
</protein>
<dbReference type="GO" id="GO:0005507">
    <property type="term" value="F:copper ion binding"/>
    <property type="evidence" value="ECO:0007669"/>
    <property type="project" value="InterPro"/>
</dbReference>
<gene>
    <name evidence="9" type="ORF">LOTGIDRAFT_131471</name>
</gene>
<keyword evidence="6" id="KW-1015">Disulfide bond</keyword>
<evidence type="ECO:0000256" key="2">
    <source>
        <dbReference type="ARBA" id="ARBA00009241"/>
    </source>
</evidence>
<dbReference type="GO" id="GO:0005758">
    <property type="term" value="C:mitochondrial intermembrane space"/>
    <property type="evidence" value="ECO:0007669"/>
    <property type="project" value="UniProtKB-SubCell"/>
</dbReference>
<dbReference type="RefSeq" id="XP_009064441.1">
    <property type="nucleotide sequence ID" value="XM_009066193.1"/>
</dbReference>